<evidence type="ECO:0008006" key="4">
    <source>
        <dbReference type="Google" id="ProtNLM"/>
    </source>
</evidence>
<evidence type="ECO:0000256" key="1">
    <source>
        <dbReference type="SAM" id="SignalP"/>
    </source>
</evidence>
<evidence type="ECO:0000313" key="2">
    <source>
        <dbReference type="EMBL" id="CAL4097197.1"/>
    </source>
</evidence>
<protein>
    <recommendedName>
        <fullName evidence="4">Secreted protein</fullName>
    </recommendedName>
</protein>
<proteinExistence type="predicted"/>
<accession>A0AAV2QUY4</accession>
<evidence type="ECO:0000313" key="3">
    <source>
        <dbReference type="Proteomes" id="UP001497623"/>
    </source>
</evidence>
<name>A0AAV2QUY4_MEGNR</name>
<keyword evidence="1" id="KW-0732">Signal</keyword>
<reference evidence="2 3" key="1">
    <citation type="submission" date="2024-05" db="EMBL/GenBank/DDBJ databases">
        <authorList>
            <person name="Wallberg A."/>
        </authorList>
    </citation>
    <scope>NUCLEOTIDE SEQUENCE [LARGE SCALE GENOMIC DNA]</scope>
</reference>
<dbReference type="Proteomes" id="UP001497623">
    <property type="component" value="Unassembled WGS sequence"/>
</dbReference>
<feature type="signal peptide" evidence="1">
    <location>
        <begin position="1"/>
        <end position="23"/>
    </location>
</feature>
<sequence length="123" mass="13624">MWLFGNEKMCVLSAVLLLSQVWHHHPFQHAPYSLVHGRGAAESCGAVIKRSRKTSAETITNTTTTIKTTTTTATAEELTAKPYSVIVVTVEMLITSKLYSTQLGWVHMESDRIITTMQNTAQS</sequence>
<dbReference type="AlphaFoldDB" id="A0AAV2QUY4"/>
<comment type="caution">
    <text evidence="2">The sequence shown here is derived from an EMBL/GenBank/DDBJ whole genome shotgun (WGS) entry which is preliminary data.</text>
</comment>
<dbReference type="EMBL" id="CAXKWB010010203">
    <property type="protein sequence ID" value="CAL4097197.1"/>
    <property type="molecule type" value="Genomic_DNA"/>
</dbReference>
<organism evidence="2 3">
    <name type="scientific">Meganyctiphanes norvegica</name>
    <name type="common">Northern krill</name>
    <name type="synonym">Thysanopoda norvegica</name>
    <dbReference type="NCBI Taxonomy" id="48144"/>
    <lineage>
        <taxon>Eukaryota</taxon>
        <taxon>Metazoa</taxon>
        <taxon>Ecdysozoa</taxon>
        <taxon>Arthropoda</taxon>
        <taxon>Crustacea</taxon>
        <taxon>Multicrustacea</taxon>
        <taxon>Malacostraca</taxon>
        <taxon>Eumalacostraca</taxon>
        <taxon>Eucarida</taxon>
        <taxon>Euphausiacea</taxon>
        <taxon>Euphausiidae</taxon>
        <taxon>Meganyctiphanes</taxon>
    </lineage>
</organism>
<gene>
    <name evidence="2" type="ORF">MNOR_LOCUS15930</name>
</gene>
<keyword evidence="3" id="KW-1185">Reference proteome</keyword>
<feature type="chain" id="PRO_5043830867" description="Secreted protein" evidence="1">
    <location>
        <begin position="24"/>
        <end position="123"/>
    </location>
</feature>